<comment type="similarity">
    <text evidence="1">Belongs to the asp23 family.</text>
</comment>
<evidence type="ECO:0000313" key="5">
    <source>
        <dbReference type="Proteomes" id="UP000076038"/>
    </source>
</evidence>
<dbReference type="Pfam" id="PF03780">
    <property type="entry name" value="Asp23"/>
    <property type="match status" value="1"/>
</dbReference>
<organism evidence="4 5">
    <name type="scientific">Rhodococcoides fascians</name>
    <name type="common">Rhodococcus fascians</name>
    <dbReference type="NCBI Taxonomy" id="1828"/>
    <lineage>
        <taxon>Bacteria</taxon>
        <taxon>Bacillati</taxon>
        <taxon>Actinomycetota</taxon>
        <taxon>Actinomycetes</taxon>
        <taxon>Mycobacteriales</taxon>
        <taxon>Nocardiaceae</taxon>
        <taxon>Rhodococcoides</taxon>
    </lineage>
</organism>
<keyword evidence="3" id="KW-0812">Transmembrane</keyword>
<name>A0A143QF12_RHOFA</name>
<keyword evidence="3" id="KW-0472">Membrane</keyword>
<dbReference type="KEGG" id="rhs:A3Q41_00326"/>
<reference evidence="4 5" key="1">
    <citation type="journal article" date="2016" name="Genome Announc.">
        <title>Complete Genome and Plasmid Sequences for Rhodococcus fascians D188 and Draft Sequences for Rhodococcus Isolates PBTS 1 and PBTS 2.</title>
        <authorList>
            <person name="Stamler R.A."/>
            <person name="Vereecke D."/>
            <person name="Zhang Y."/>
            <person name="Schilkey F."/>
            <person name="Devitt N."/>
            <person name="Randall J.J."/>
        </authorList>
    </citation>
    <scope>NUCLEOTIDE SEQUENCE [LARGE SCALE GENOMIC DNA]</scope>
    <source>
        <strain evidence="4 5">PBTS2</strain>
    </source>
</reference>
<evidence type="ECO:0000256" key="3">
    <source>
        <dbReference type="SAM" id="Phobius"/>
    </source>
</evidence>
<dbReference type="InterPro" id="IPR005531">
    <property type="entry name" value="Asp23"/>
</dbReference>
<dbReference type="AlphaFoldDB" id="A0A143QF12"/>
<feature type="transmembrane region" description="Helical" evidence="3">
    <location>
        <begin position="194"/>
        <end position="214"/>
    </location>
</feature>
<evidence type="ECO:0000313" key="4">
    <source>
        <dbReference type="EMBL" id="AMY21650.1"/>
    </source>
</evidence>
<dbReference type="EMBL" id="CP015220">
    <property type="protein sequence ID" value="AMY21650.1"/>
    <property type="molecule type" value="Genomic_DNA"/>
</dbReference>
<evidence type="ECO:0000256" key="2">
    <source>
        <dbReference type="SAM" id="MobiDB-lite"/>
    </source>
</evidence>
<protein>
    <recommendedName>
        <fullName evidence="6">Asp23/Gls24 family protein</fullName>
    </recommendedName>
</protein>
<accession>A0A143QF12</accession>
<dbReference type="PANTHER" id="PTHR34297">
    <property type="entry name" value="HYPOTHETICAL CYTOSOLIC PROTEIN-RELATED"/>
    <property type="match status" value="1"/>
</dbReference>
<sequence>MQHHSAHDESRGSLEIKHRALSRTAIAAASKDPRVTRTTGGMSRLTGRELPRADVTLGEDTVSVNLYVGVRWPSQITDVTESVHRTVEAALATMTGVHVHRVNVLVSDTTLDRSTRGPAHDVAADDVGAAAVVSPRPPTAGPAAMPVALVFGFALLAVAFVAGREFFIAQGHLDGSPWIADAVQWVSQLHWQGWMIASAVGSLVVGALFVYAGVKPRTRTHSGLGGPTPTVWATPTDIARLCSAAAQSTRGVVDAHTVVTRKKIEVRVERDRAVSLDSADAAVRAALGPVLSVAAGGRRLTMQHSVSQPTRVS</sequence>
<evidence type="ECO:0000256" key="1">
    <source>
        <dbReference type="ARBA" id="ARBA00005721"/>
    </source>
</evidence>
<keyword evidence="5" id="KW-1185">Reference proteome</keyword>
<dbReference type="PANTHER" id="PTHR34297:SF1">
    <property type="entry name" value="ASP23_GLS24 FAMILY ENVELOPE STRESS RESPONSE PROTEIN"/>
    <property type="match status" value="1"/>
</dbReference>
<gene>
    <name evidence="4" type="ORF">A3Q41_00326</name>
</gene>
<dbReference type="RefSeq" id="WP_048316055.1">
    <property type="nucleotide sequence ID" value="NZ_CP015220.1"/>
</dbReference>
<reference evidence="5" key="2">
    <citation type="submission" date="2016-04" db="EMBL/GenBank/DDBJ databases">
        <title>Complete Genome and Plasmid Sequences for Rhodococcus fascians D188 and Draft Sequences for Rhodococcus spp. Isolates PBTS 1 and PBTS 2.</title>
        <authorList>
            <person name="Stamer R."/>
            <person name="Vereecke D."/>
            <person name="Zhang Y."/>
            <person name="Schilkey F."/>
            <person name="Devitt N."/>
            <person name="Randall J."/>
        </authorList>
    </citation>
    <scope>NUCLEOTIDE SEQUENCE [LARGE SCALE GENOMIC DNA]</scope>
    <source>
        <strain evidence="5">PBTS2</strain>
    </source>
</reference>
<proteinExistence type="inferred from homology"/>
<dbReference type="Proteomes" id="UP000076038">
    <property type="component" value="Chromosome"/>
</dbReference>
<keyword evidence="3" id="KW-1133">Transmembrane helix</keyword>
<dbReference type="PATRIC" id="fig|1653479.3.peg.326"/>
<feature type="transmembrane region" description="Helical" evidence="3">
    <location>
        <begin position="143"/>
        <end position="163"/>
    </location>
</feature>
<dbReference type="OrthoDB" id="5197468at2"/>
<feature type="region of interest" description="Disordered" evidence="2">
    <location>
        <begin position="26"/>
        <end position="45"/>
    </location>
</feature>
<evidence type="ECO:0008006" key="6">
    <source>
        <dbReference type="Google" id="ProtNLM"/>
    </source>
</evidence>